<protein>
    <submittedName>
        <fullName evidence="2">Uncharacterized protein</fullName>
    </submittedName>
</protein>
<name>A0A7J6EQU6_CANSA</name>
<accession>A0A7J6EQU6</accession>
<evidence type="ECO:0000313" key="2">
    <source>
        <dbReference type="EMBL" id="KAF4360020.1"/>
    </source>
</evidence>
<dbReference type="Pfam" id="PF05758">
    <property type="entry name" value="Ycf1"/>
    <property type="match status" value="1"/>
</dbReference>
<evidence type="ECO:0000313" key="3">
    <source>
        <dbReference type="Proteomes" id="UP000525078"/>
    </source>
</evidence>
<comment type="caution">
    <text evidence="2">The sequence shown here is derived from an EMBL/GenBank/DDBJ whole genome shotgun (WGS) entry which is preliminary data.</text>
</comment>
<dbReference type="Proteomes" id="UP000525078">
    <property type="component" value="Unassembled WGS sequence"/>
</dbReference>
<evidence type="ECO:0000256" key="1">
    <source>
        <dbReference type="ARBA" id="ARBA00004141"/>
    </source>
</evidence>
<comment type="subcellular location">
    <subcellularLocation>
        <location evidence="1">Membrane</location>
        <topology evidence="1">Multi-pass membrane protein</topology>
    </subcellularLocation>
</comment>
<sequence length="95" mass="11810">MGLNRNKGDPPKKILLLPFFRKKRRIRTKSMKRKRYEFEFEKPLVTILFDSKRWNRPFRYIKNARFKNSFVNLVRNDTKKSVFVHYRETLFQQII</sequence>
<dbReference type="AlphaFoldDB" id="A0A7J6EQU6"/>
<dbReference type="GO" id="GO:0016020">
    <property type="term" value="C:membrane"/>
    <property type="evidence" value="ECO:0007669"/>
    <property type="project" value="UniProtKB-SubCell"/>
</dbReference>
<proteinExistence type="predicted"/>
<reference evidence="2 3" key="1">
    <citation type="journal article" date="2020" name="bioRxiv">
        <title>Sequence and annotation of 42 cannabis genomes reveals extensive copy number variation in cannabinoid synthesis and pathogen resistance genes.</title>
        <authorList>
            <person name="Mckernan K.J."/>
            <person name="Helbert Y."/>
            <person name="Kane L.T."/>
            <person name="Ebling H."/>
            <person name="Zhang L."/>
            <person name="Liu B."/>
            <person name="Eaton Z."/>
            <person name="Mclaughlin S."/>
            <person name="Kingan S."/>
            <person name="Baybayan P."/>
            <person name="Concepcion G."/>
            <person name="Jordan M."/>
            <person name="Riva A."/>
            <person name="Barbazuk W."/>
            <person name="Harkins T."/>
        </authorList>
    </citation>
    <scope>NUCLEOTIDE SEQUENCE [LARGE SCALE GENOMIC DNA]</scope>
    <source>
        <strain evidence="3">cv. Jamaican Lion 4</strain>
        <tissue evidence="2">Leaf</tissue>
    </source>
</reference>
<dbReference type="EMBL" id="JAATIP010000210">
    <property type="protein sequence ID" value="KAF4360020.1"/>
    <property type="molecule type" value="Genomic_DNA"/>
</dbReference>
<gene>
    <name evidence="2" type="ORF">F8388_004527</name>
</gene>
<dbReference type="InterPro" id="IPR008896">
    <property type="entry name" value="TIC214"/>
</dbReference>
<organism evidence="2 3">
    <name type="scientific">Cannabis sativa</name>
    <name type="common">Hemp</name>
    <name type="synonym">Marijuana</name>
    <dbReference type="NCBI Taxonomy" id="3483"/>
    <lineage>
        <taxon>Eukaryota</taxon>
        <taxon>Viridiplantae</taxon>
        <taxon>Streptophyta</taxon>
        <taxon>Embryophyta</taxon>
        <taxon>Tracheophyta</taxon>
        <taxon>Spermatophyta</taxon>
        <taxon>Magnoliopsida</taxon>
        <taxon>eudicotyledons</taxon>
        <taxon>Gunneridae</taxon>
        <taxon>Pentapetalae</taxon>
        <taxon>rosids</taxon>
        <taxon>fabids</taxon>
        <taxon>Rosales</taxon>
        <taxon>Cannabaceae</taxon>
        <taxon>Cannabis</taxon>
    </lineage>
</organism>